<proteinExistence type="inferred from homology"/>
<dbReference type="STRING" id="1121291.SAMN02745134_02887"/>
<dbReference type="AlphaFoldDB" id="A0A1W1XSP7"/>
<reference evidence="6 7" key="1">
    <citation type="submission" date="2017-04" db="EMBL/GenBank/DDBJ databases">
        <authorList>
            <person name="Afonso C.L."/>
            <person name="Miller P.J."/>
            <person name="Scott M.A."/>
            <person name="Spackman E."/>
            <person name="Goraichik I."/>
            <person name="Dimitrov K.M."/>
            <person name="Suarez D.L."/>
            <person name="Swayne D.E."/>
        </authorList>
    </citation>
    <scope>NUCLEOTIDE SEQUENCE [LARGE SCALE GENOMIC DNA]</scope>
    <source>
        <strain evidence="6 7">DSM 12555</strain>
    </source>
</reference>
<feature type="binding site" evidence="2">
    <location>
        <position position="98"/>
    </location>
    <ligand>
        <name>Fe cation</name>
        <dbReference type="ChEBI" id="CHEBI:24875"/>
    </ligand>
</feature>
<feature type="domain" description="Pirin C-terminal" evidence="5">
    <location>
        <begin position="184"/>
        <end position="267"/>
    </location>
</feature>
<dbReference type="PIRSF" id="PIRSF006232">
    <property type="entry name" value="Pirin"/>
    <property type="match status" value="1"/>
</dbReference>
<keyword evidence="2" id="KW-0408">Iron</keyword>
<evidence type="ECO:0000313" key="7">
    <source>
        <dbReference type="Proteomes" id="UP000192468"/>
    </source>
</evidence>
<dbReference type="PANTHER" id="PTHR13903">
    <property type="entry name" value="PIRIN-RELATED"/>
    <property type="match status" value="1"/>
</dbReference>
<comment type="similarity">
    <text evidence="1 3">Belongs to the pirin family.</text>
</comment>
<name>A0A1W1XSP7_9CLOT</name>
<dbReference type="Pfam" id="PF05726">
    <property type="entry name" value="Pirin_C"/>
    <property type="match status" value="1"/>
</dbReference>
<comment type="cofactor">
    <cofactor evidence="2">
        <name>Fe cation</name>
        <dbReference type="ChEBI" id="CHEBI:24875"/>
    </cofactor>
    <text evidence="2">Binds 1 Fe cation per subunit.</text>
</comment>
<gene>
    <name evidence="6" type="ORF">SAMN02745134_02887</name>
</gene>
<dbReference type="PANTHER" id="PTHR13903:SF8">
    <property type="entry name" value="PIRIN"/>
    <property type="match status" value="1"/>
</dbReference>
<feature type="domain" description="Pirin N-terminal" evidence="4">
    <location>
        <begin position="20"/>
        <end position="116"/>
    </location>
</feature>
<evidence type="ECO:0008006" key="8">
    <source>
        <dbReference type="Google" id="ProtNLM"/>
    </source>
</evidence>
<sequence length="268" mass="30310">MFKVIEGEKVKDGAGVVLNRMIGIEKLQDIDPFLLLDEFRSDNKDDYISGFPMHPHRGFETITYMVKGSFTHRDSRGNEGNLNAGEVQWMTAGKGIIHEEMPAMENGQLWGYQLWVNLPSKLKMIEPKYRHLTNEDMPIINGDGISVKIISGRYGEIKGPIELYFPVEYFDVGLKGGTFEKELKGTNIIYVHSGKVKIYSDEEIEVEKGNMCIITEQEKVKITGEDGGFLFMSADPINEPVARYGPFVMNNMDEIIKAVDDFNEGKLV</sequence>
<dbReference type="InterPro" id="IPR014710">
    <property type="entry name" value="RmlC-like_jellyroll"/>
</dbReference>
<evidence type="ECO:0000256" key="2">
    <source>
        <dbReference type="PIRSR" id="PIRSR006232-1"/>
    </source>
</evidence>
<feature type="binding site" evidence="2">
    <location>
        <position position="54"/>
    </location>
    <ligand>
        <name>Fe cation</name>
        <dbReference type="ChEBI" id="CHEBI:24875"/>
    </ligand>
</feature>
<evidence type="ECO:0000256" key="3">
    <source>
        <dbReference type="RuleBase" id="RU003457"/>
    </source>
</evidence>
<evidence type="ECO:0000313" key="6">
    <source>
        <dbReference type="EMBL" id="SMC26571.1"/>
    </source>
</evidence>
<dbReference type="InterPro" id="IPR011051">
    <property type="entry name" value="RmlC_Cupin_sf"/>
</dbReference>
<dbReference type="InterPro" id="IPR003829">
    <property type="entry name" value="Pirin_N_dom"/>
</dbReference>
<dbReference type="GO" id="GO:0046872">
    <property type="term" value="F:metal ion binding"/>
    <property type="evidence" value="ECO:0007669"/>
    <property type="project" value="UniProtKB-KW"/>
</dbReference>
<keyword evidence="7" id="KW-1185">Reference proteome</keyword>
<evidence type="ECO:0000256" key="1">
    <source>
        <dbReference type="ARBA" id="ARBA00008416"/>
    </source>
</evidence>
<evidence type="ECO:0000259" key="5">
    <source>
        <dbReference type="Pfam" id="PF05726"/>
    </source>
</evidence>
<dbReference type="RefSeq" id="WP_084116686.1">
    <property type="nucleotide sequence ID" value="NZ_FWXH01000013.1"/>
</dbReference>
<keyword evidence="2" id="KW-0479">Metal-binding</keyword>
<dbReference type="Pfam" id="PF02678">
    <property type="entry name" value="Pirin"/>
    <property type="match status" value="1"/>
</dbReference>
<dbReference type="SUPFAM" id="SSF51182">
    <property type="entry name" value="RmlC-like cupins"/>
    <property type="match status" value="1"/>
</dbReference>
<feature type="binding site" evidence="2">
    <location>
        <position position="100"/>
    </location>
    <ligand>
        <name>Fe cation</name>
        <dbReference type="ChEBI" id="CHEBI:24875"/>
    </ligand>
</feature>
<accession>A0A1W1XSP7</accession>
<dbReference type="Proteomes" id="UP000192468">
    <property type="component" value="Unassembled WGS sequence"/>
</dbReference>
<protein>
    <recommendedName>
        <fullName evidence="8">Pirin</fullName>
    </recommendedName>
</protein>
<feature type="binding site" evidence="2">
    <location>
        <position position="56"/>
    </location>
    <ligand>
        <name>Fe cation</name>
        <dbReference type="ChEBI" id="CHEBI:24875"/>
    </ligand>
</feature>
<dbReference type="EMBL" id="FWXH01000013">
    <property type="protein sequence ID" value="SMC26571.1"/>
    <property type="molecule type" value="Genomic_DNA"/>
</dbReference>
<dbReference type="InterPro" id="IPR012093">
    <property type="entry name" value="Pirin"/>
</dbReference>
<evidence type="ECO:0000259" key="4">
    <source>
        <dbReference type="Pfam" id="PF02678"/>
    </source>
</evidence>
<dbReference type="InterPro" id="IPR008778">
    <property type="entry name" value="Pirin_C_dom"/>
</dbReference>
<dbReference type="CDD" id="cd02909">
    <property type="entry name" value="cupin_pirin_N"/>
    <property type="match status" value="1"/>
</dbReference>
<dbReference type="Gene3D" id="2.60.120.10">
    <property type="entry name" value="Jelly Rolls"/>
    <property type="match status" value="2"/>
</dbReference>
<organism evidence="6 7">
    <name type="scientific">Clostridium acidisoli DSM 12555</name>
    <dbReference type="NCBI Taxonomy" id="1121291"/>
    <lineage>
        <taxon>Bacteria</taxon>
        <taxon>Bacillati</taxon>
        <taxon>Bacillota</taxon>
        <taxon>Clostridia</taxon>
        <taxon>Eubacteriales</taxon>
        <taxon>Clostridiaceae</taxon>
        <taxon>Clostridium</taxon>
    </lineage>
</organism>
<dbReference type="OrthoDB" id="321327at2"/>